<dbReference type="GO" id="GO:0003700">
    <property type="term" value="F:DNA-binding transcription factor activity"/>
    <property type="evidence" value="ECO:0007669"/>
    <property type="project" value="InterPro"/>
</dbReference>
<evidence type="ECO:0000313" key="2">
    <source>
        <dbReference type="EMBL" id="VVC03399.1"/>
    </source>
</evidence>
<feature type="domain" description="HTH arsR-type" evidence="1">
    <location>
        <begin position="1"/>
        <end position="85"/>
    </location>
</feature>
<proteinExistence type="predicted"/>
<comment type="caution">
    <text evidence="2">The sequence shown here is derived from an EMBL/GenBank/DDBJ whole genome shotgun (WGS) entry which is preliminary data.</text>
</comment>
<evidence type="ECO:0000259" key="1">
    <source>
        <dbReference type="PROSITE" id="PS50987"/>
    </source>
</evidence>
<dbReference type="EMBL" id="CABMJJ010000007">
    <property type="protein sequence ID" value="VVC03399.1"/>
    <property type="molecule type" value="Genomic_DNA"/>
</dbReference>
<dbReference type="PROSITE" id="PS50987">
    <property type="entry name" value="HTH_ARSR_2"/>
    <property type="match status" value="1"/>
</dbReference>
<dbReference type="InterPro" id="IPR001845">
    <property type="entry name" value="HTH_ArsR_DNA-bd_dom"/>
</dbReference>
<dbReference type="Pfam" id="PF01047">
    <property type="entry name" value="MarR"/>
    <property type="match status" value="1"/>
</dbReference>
<reference evidence="2 3" key="1">
    <citation type="submission" date="2019-08" db="EMBL/GenBank/DDBJ databases">
        <authorList>
            <person name="Vazquez-Campos X."/>
        </authorList>
    </citation>
    <scope>NUCLEOTIDE SEQUENCE [LARGE SCALE GENOMIC DNA]</scope>
    <source>
        <strain evidence="2">LFW-283_2</strain>
    </source>
</reference>
<name>A0A5E4LPU8_9ARCH</name>
<sequence length="321" mass="36748">MKLNKSELKILAFLTGTQETFTLGELASKLNIKKSNASSQLKKLEKFHLINSFRSGRVKQIQGSNTLFIAFSKVKETLPHIKLDDLLIGRIPYLLAYFYDTRSKRTSEFEFKISEIDLPNITSARLLAKLRGLGLIYQKSRGLYSIRKETYEALRFCAQTLTQMSMAEAEAELKGITDIRISFERASMPEGIFTTAIENSPKHYWPTAYTAMAKYGVPLISSGKYYYTNIKPKLGDIIIHLLALDRDARTIQYICVLMIKNSFEYRWLYKKESRFGTSDRFISELLEFIETKGQDSPSGFPSWGEVESMLKDYDVRGSAYG</sequence>
<dbReference type="InterPro" id="IPR011991">
    <property type="entry name" value="ArsR-like_HTH"/>
</dbReference>
<dbReference type="InterPro" id="IPR036390">
    <property type="entry name" value="WH_DNA-bd_sf"/>
</dbReference>
<dbReference type="Gene3D" id="1.10.10.10">
    <property type="entry name" value="Winged helix-like DNA-binding domain superfamily/Winged helix DNA-binding domain"/>
    <property type="match status" value="1"/>
</dbReference>
<evidence type="ECO:0000313" key="3">
    <source>
        <dbReference type="Proteomes" id="UP000789941"/>
    </source>
</evidence>
<dbReference type="AlphaFoldDB" id="A0A5E4LPU8"/>
<dbReference type="InterPro" id="IPR000835">
    <property type="entry name" value="HTH_MarR-typ"/>
</dbReference>
<dbReference type="SUPFAM" id="SSF46785">
    <property type="entry name" value="Winged helix' DNA-binding domain"/>
    <property type="match status" value="1"/>
</dbReference>
<gene>
    <name evidence="2" type="ORF">LFW2832_00347</name>
</gene>
<dbReference type="CDD" id="cd00090">
    <property type="entry name" value="HTH_ARSR"/>
    <property type="match status" value="1"/>
</dbReference>
<accession>A0A5E4LPU8</accession>
<protein>
    <recommendedName>
        <fullName evidence="1">HTH arsR-type domain-containing protein</fullName>
    </recommendedName>
</protein>
<organism evidence="2 3">
    <name type="scientific">Candidatus Bilamarchaeum dharawalense</name>
    <dbReference type="NCBI Taxonomy" id="2885759"/>
    <lineage>
        <taxon>Archaea</taxon>
        <taxon>Candidatus Micrarchaeota</taxon>
        <taxon>Candidatus Micrarchaeia</taxon>
        <taxon>Candidatus Anstonellales</taxon>
        <taxon>Candidatus Bilamarchaeaceae</taxon>
        <taxon>Candidatus Bilamarchaeum</taxon>
    </lineage>
</organism>
<dbReference type="Proteomes" id="UP000789941">
    <property type="component" value="Unassembled WGS sequence"/>
</dbReference>
<dbReference type="InterPro" id="IPR036388">
    <property type="entry name" value="WH-like_DNA-bd_sf"/>
</dbReference>